<dbReference type="Proteomes" id="UP001597040">
    <property type="component" value="Unassembled WGS sequence"/>
</dbReference>
<dbReference type="InterPro" id="IPR021176">
    <property type="entry name" value="Competence-induced_CoiA"/>
</dbReference>
<feature type="domain" description="Competence protein CoiA-like N-terminal" evidence="2">
    <location>
        <begin position="16"/>
        <end position="62"/>
    </location>
</feature>
<proteinExistence type="predicted"/>
<dbReference type="RefSeq" id="WP_390365055.1">
    <property type="nucleotide sequence ID" value="NZ_JBHTKJ010000076.1"/>
</dbReference>
<reference evidence="5" key="1">
    <citation type="journal article" date="2019" name="Int. J. Syst. Evol. Microbiol.">
        <title>The Global Catalogue of Microorganisms (GCM) 10K type strain sequencing project: providing services to taxonomists for standard genome sequencing and annotation.</title>
        <authorList>
            <consortium name="The Broad Institute Genomics Platform"/>
            <consortium name="The Broad Institute Genome Sequencing Center for Infectious Disease"/>
            <person name="Wu L."/>
            <person name="Ma J."/>
        </authorList>
    </citation>
    <scope>NUCLEOTIDE SEQUENCE [LARGE SCALE GENOMIC DNA]</scope>
    <source>
        <strain evidence="5">CCUG 56754</strain>
    </source>
</reference>
<evidence type="ECO:0000313" key="4">
    <source>
        <dbReference type="EMBL" id="MFD1040710.1"/>
    </source>
</evidence>
<dbReference type="InterPro" id="IPR010330">
    <property type="entry name" value="CoiA_nuc"/>
</dbReference>
<dbReference type="EMBL" id="JBHTKJ010000076">
    <property type="protein sequence ID" value="MFD1040710.1"/>
    <property type="molecule type" value="Genomic_DNA"/>
</dbReference>
<dbReference type="Pfam" id="PF25164">
    <property type="entry name" value="CoiA_N"/>
    <property type="match status" value="1"/>
</dbReference>
<evidence type="ECO:0000259" key="2">
    <source>
        <dbReference type="Pfam" id="PF25164"/>
    </source>
</evidence>
<evidence type="ECO:0000313" key="5">
    <source>
        <dbReference type="Proteomes" id="UP001597040"/>
    </source>
</evidence>
<dbReference type="Pfam" id="PF06054">
    <property type="entry name" value="CoiA_nuc"/>
    <property type="match status" value="1"/>
</dbReference>
<feature type="domain" description="Competence protein CoiA C-terminal" evidence="3">
    <location>
        <begin position="232"/>
        <end position="375"/>
    </location>
</feature>
<protein>
    <submittedName>
        <fullName evidence="4">Competence protein CoiA</fullName>
    </submittedName>
</protein>
<name>A0ABW3LQK5_9BACI</name>
<keyword evidence="5" id="KW-1185">Reference proteome</keyword>
<organism evidence="4 5">
    <name type="scientific">Virgibacillus byunsanensis</name>
    <dbReference type="NCBI Taxonomy" id="570945"/>
    <lineage>
        <taxon>Bacteria</taxon>
        <taxon>Bacillati</taxon>
        <taxon>Bacillota</taxon>
        <taxon>Bacilli</taxon>
        <taxon>Bacillales</taxon>
        <taxon>Bacillaceae</taxon>
        <taxon>Virgibacillus</taxon>
    </lineage>
</organism>
<dbReference type="Pfam" id="PF25166">
    <property type="entry name" value="CoiA_C"/>
    <property type="match status" value="1"/>
</dbReference>
<evidence type="ECO:0000259" key="3">
    <source>
        <dbReference type="Pfam" id="PF25166"/>
    </source>
</evidence>
<evidence type="ECO:0000259" key="1">
    <source>
        <dbReference type="Pfam" id="PF06054"/>
    </source>
</evidence>
<sequence length="391" mass="45479">MLQAKTEYGNLVNLATLAKSEVIKLKAEEQFVCPTCNEPVIVKAGSKIIPHFAHRSTLNCPSSEGGEGPYHEKGKLLLYQWLKNQHLEVGLEVYLPEIIQRPDLLMRIGEKTIAMEFQCARVPLEQINSRNAGYMKLGITPIWVIGAKRFKRLSKHSLKIDSFSLCFIHQFSPALPLTLYYFCPETAQFSSFQHIHHINTHQTVGKLRISPINKMSFKDIFQFHRFSSNELYHLWKKEKRSFRLHRSNHGYGKELAWNQWVYAKGTHKEYLPSIIHLPVASQYVMNTPVWDWQSRLCLELLHPLSFESSFSIKRCIQIVSNHMMNKGQFPLIKGDPNPIREYLQLLVQLNILEQHSNEYYSKINPIHFHKNVEESLKGDELVLNCLMENKI</sequence>
<dbReference type="PIRSF" id="PIRSF007487">
    <property type="entry name" value="Competence-induced_CoiA_bac"/>
    <property type="match status" value="1"/>
</dbReference>
<feature type="domain" description="Competence protein CoiA nuclease-like" evidence="1">
    <location>
        <begin position="67"/>
        <end position="222"/>
    </location>
</feature>
<gene>
    <name evidence="4" type="ORF">ACFQ3N_20320</name>
</gene>
<dbReference type="InterPro" id="IPR057253">
    <property type="entry name" value="CoiA-like_N"/>
</dbReference>
<accession>A0ABW3LQK5</accession>
<comment type="caution">
    <text evidence="4">The sequence shown here is derived from an EMBL/GenBank/DDBJ whole genome shotgun (WGS) entry which is preliminary data.</text>
</comment>
<dbReference type="InterPro" id="IPR057252">
    <property type="entry name" value="CoiA_C"/>
</dbReference>